<feature type="compositionally biased region" description="Low complexity" evidence="5">
    <location>
        <begin position="60"/>
        <end position="87"/>
    </location>
</feature>
<dbReference type="PROSITE" id="PS50059">
    <property type="entry name" value="FKBP_PPIASE"/>
    <property type="match status" value="1"/>
</dbReference>
<dbReference type="SUPFAM" id="SSF54534">
    <property type="entry name" value="FKBP-like"/>
    <property type="match status" value="1"/>
</dbReference>
<proteinExistence type="predicted"/>
<evidence type="ECO:0000256" key="5">
    <source>
        <dbReference type="SAM" id="MobiDB-lite"/>
    </source>
</evidence>
<feature type="region of interest" description="Disordered" evidence="5">
    <location>
        <begin position="52"/>
        <end position="89"/>
    </location>
</feature>
<organism evidence="7">
    <name type="scientific">mine drainage metagenome</name>
    <dbReference type="NCBI Taxonomy" id="410659"/>
    <lineage>
        <taxon>unclassified sequences</taxon>
        <taxon>metagenomes</taxon>
        <taxon>ecological metagenomes</taxon>
    </lineage>
</organism>
<keyword evidence="3" id="KW-0697">Rotamase</keyword>
<dbReference type="EMBL" id="CABN01000149">
    <property type="protein sequence ID" value="CBI00573.1"/>
    <property type="molecule type" value="Genomic_DNA"/>
</dbReference>
<dbReference type="GO" id="GO:0003755">
    <property type="term" value="F:peptidyl-prolyl cis-trans isomerase activity"/>
    <property type="evidence" value="ECO:0007669"/>
    <property type="project" value="UniProtKB-KW"/>
</dbReference>
<dbReference type="PANTHER" id="PTHR43811">
    <property type="entry name" value="FKBP-TYPE PEPTIDYL-PROLYL CIS-TRANS ISOMERASE FKPA"/>
    <property type="match status" value="1"/>
</dbReference>
<dbReference type="EC" id="5.2.1.8" evidence="2"/>
<comment type="catalytic activity">
    <reaction evidence="1">
        <text>[protein]-peptidylproline (omega=180) = [protein]-peptidylproline (omega=0)</text>
        <dbReference type="Rhea" id="RHEA:16237"/>
        <dbReference type="Rhea" id="RHEA-COMP:10747"/>
        <dbReference type="Rhea" id="RHEA-COMP:10748"/>
        <dbReference type="ChEBI" id="CHEBI:83833"/>
        <dbReference type="ChEBI" id="CHEBI:83834"/>
        <dbReference type="EC" id="5.2.1.8"/>
    </reaction>
</comment>
<dbReference type="Pfam" id="PF00254">
    <property type="entry name" value="FKBP_C"/>
    <property type="match status" value="1"/>
</dbReference>
<accession>E6Q064</accession>
<reference evidence="7" key="1">
    <citation type="submission" date="2009-10" db="EMBL/GenBank/DDBJ databases">
        <title>Diversity of trophic interactions inside an arsenic-rich microbial ecosystem.</title>
        <authorList>
            <person name="Bertin P.N."/>
            <person name="Heinrich-Salmeron A."/>
            <person name="Pelletier E."/>
            <person name="Goulhen-Chollet F."/>
            <person name="Arsene-Ploetze F."/>
            <person name="Gallien S."/>
            <person name="Calteau A."/>
            <person name="Vallenet D."/>
            <person name="Casiot C."/>
            <person name="Chane-Woon-Ming B."/>
            <person name="Giloteaux L."/>
            <person name="Barakat M."/>
            <person name="Bonnefoy V."/>
            <person name="Bruneel O."/>
            <person name="Chandler M."/>
            <person name="Cleiss J."/>
            <person name="Duran R."/>
            <person name="Elbaz-Poulichet F."/>
            <person name="Fonknechten N."/>
            <person name="Lauga B."/>
            <person name="Mornico D."/>
            <person name="Ortet P."/>
            <person name="Schaeffer C."/>
            <person name="Siguier P."/>
            <person name="Alexander Thil Smith A."/>
            <person name="Van Dorsselaer A."/>
            <person name="Weissenbach J."/>
            <person name="Medigue C."/>
            <person name="Le Paslier D."/>
        </authorList>
    </citation>
    <scope>NUCLEOTIDE SEQUENCE</scope>
</reference>
<dbReference type="PANTHER" id="PTHR43811:SF19">
    <property type="entry name" value="39 KDA FK506-BINDING NUCLEAR PROTEIN"/>
    <property type="match status" value="1"/>
</dbReference>
<evidence type="ECO:0000259" key="6">
    <source>
        <dbReference type="PROSITE" id="PS50059"/>
    </source>
</evidence>
<dbReference type="InterPro" id="IPR001179">
    <property type="entry name" value="PPIase_FKBP_dom"/>
</dbReference>
<comment type="caution">
    <text evidence="7">The sequence shown here is derived from an EMBL/GenBank/DDBJ whole genome shotgun (WGS) entry which is preliminary data.</text>
</comment>
<feature type="domain" description="PPIase FKBP-type" evidence="6">
    <location>
        <begin position="123"/>
        <end position="219"/>
    </location>
</feature>
<name>E6Q064_9ZZZZ</name>
<dbReference type="FunFam" id="3.10.50.40:FF:000006">
    <property type="entry name" value="Peptidyl-prolyl cis-trans isomerase"/>
    <property type="match status" value="1"/>
</dbReference>
<evidence type="ECO:0000313" key="7">
    <source>
        <dbReference type="EMBL" id="CBI00573.1"/>
    </source>
</evidence>
<keyword evidence="4 7" id="KW-0413">Isomerase</keyword>
<evidence type="ECO:0000256" key="2">
    <source>
        <dbReference type="ARBA" id="ARBA00013194"/>
    </source>
</evidence>
<gene>
    <name evidence="7" type="ORF">CARN3_0116</name>
</gene>
<feature type="compositionally biased region" description="Pro residues" evidence="5">
    <location>
        <begin position="222"/>
        <end position="238"/>
    </location>
</feature>
<protein>
    <recommendedName>
        <fullName evidence="2">peptidylprolyl isomerase</fullName>
        <ecNumber evidence="2">5.2.1.8</ecNumber>
    </recommendedName>
</protein>
<evidence type="ECO:0000256" key="3">
    <source>
        <dbReference type="ARBA" id="ARBA00023110"/>
    </source>
</evidence>
<sequence>MFAIAPVTLASMRNLKPEQLGHKRELSSTLIGRNTLAFAVALLLCGALAAAQNSQPTPPSKTTATTTPHRNGTRTTSATRAAGAASAVPLPPGIPRVAAPLHIAYALRFQEIRLGTGPLAQPGQVYTVHYTGWLASDGTRFDSSYDHQDAQNPSGQPIQFLQGRHRVIPGWDTGFAGMRIGGKRRLFIPYQLAYGDQGRPPVIPPHSDLIFDVELVNAADLPQPPQGMPYGQPVPNPANQPGANTPNAPQSPPAPHAPPQPQAPPTPPDR</sequence>
<dbReference type="InterPro" id="IPR046357">
    <property type="entry name" value="PPIase_dom_sf"/>
</dbReference>
<evidence type="ECO:0000256" key="1">
    <source>
        <dbReference type="ARBA" id="ARBA00000971"/>
    </source>
</evidence>
<feature type="compositionally biased region" description="Pro residues" evidence="5">
    <location>
        <begin position="249"/>
        <end position="270"/>
    </location>
</feature>
<feature type="region of interest" description="Disordered" evidence="5">
    <location>
        <begin position="220"/>
        <end position="270"/>
    </location>
</feature>
<evidence type="ECO:0000256" key="4">
    <source>
        <dbReference type="ARBA" id="ARBA00023235"/>
    </source>
</evidence>
<dbReference type="AlphaFoldDB" id="E6Q064"/>
<dbReference type="Gene3D" id="3.10.50.40">
    <property type="match status" value="1"/>
</dbReference>